<dbReference type="EMBL" id="MLJW01000077">
    <property type="protein sequence ID" value="OIR02186.1"/>
    <property type="molecule type" value="Genomic_DNA"/>
</dbReference>
<protein>
    <submittedName>
        <fullName evidence="1">Uncharacterized protein</fullName>
    </submittedName>
</protein>
<name>A0A1J5S284_9ZZZZ</name>
<dbReference type="AlphaFoldDB" id="A0A1J5S284"/>
<sequence>MTYTAQQIITDINSHMRQHSGTNADWYVGIATDPKQRLFNDHNVSEKNDSWIYRRATSSDVARSVEKAYLDAGCTGGPGGGDDHTDYVYAYRKTRSTRQ</sequence>
<organism evidence="1">
    <name type="scientific">mine drainage metagenome</name>
    <dbReference type="NCBI Taxonomy" id="410659"/>
    <lineage>
        <taxon>unclassified sequences</taxon>
        <taxon>metagenomes</taxon>
        <taxon>ecological metagenomes</taxon>
    </lineage>
</organism>
<comment type="caution">
    <text evidence="1">The sequence shown here is derived from an EMBL/GenBank/DDBJ whole genome shotgun (WGS) entry which is preliminary data.</text>
</comment>
<gene>
    <name evidence="1" type="ORF">GALL_158060</name>
</gene>
<proteinExistence type="predicted"/>
<reference evidence="1" key="1">
    <citation type="submission" date="2016-10" db="EMBL/GenBank/DDBJ databases">
        <title>Sequence of Gallionella enrichment culture.</title>
        <authorList>
            <person name="Poehlein A."/>
            <person name="Muehling M."/>
            <person name="Daniel R."/>
        </authorList>
    </citation>
    <scope>NUCLEOTIDE SEQUENCE</scope>
</reference>
<evidence type="ECO:0000313" key="1">
    <source>
        <dbReference type="EMBL" id="OIR02186.1"/>
    </source>
</evidence>
<accession>A0A1J5S284</accession>